<sequence>MCWRAGAALVSADTVDAAAASLRGFVRSVDAEEPVLTVITGTGQSDRWADGVTVVAIGAFGP</sequence>
<dbReference type="EMBL" id="BAABRR010000011">
    <property type="protein sequence ID" value="GAA5519649.1"/>
    <property type="molecule type" value="Genomic_DNA"/>
</dbReference>
<protein>
    <submittedName>
        <fullName evidence="1">Uncharacterized protein</fullName>
    </submittedName>
</protein>
<organism evidence="1 2">
    <name type="scientific">Demequina sediminis</name>
    <dbReference type="NCBI Taxonomy" id="1930058"/>
    <lineage>
        <taxon>Bacteria</taxon>
        <taxon>Bacillati</taxon>
        <taxon>Actinomycetota</taxon>
        <taxon>Actinomycetes</taxon>
        <taxon>Micrococcales</taxon>
        <taxon>Demequinaceae</taxon>
        <taxon>Demequina</taxon>
    </lineage>
</organism>
<proteinExistence type="predicted"/>
<reference evidence="1 2" key="1">
    <citation type="submission" date="2024-02" db="EMBL/GenBank/DDBJ databases">
        <title>Lysinimicrobium sediminis NBRC 112286.</title>
        <authorList>
            <person name="Ichikawa N."/>
            <person name="Katano-Makiyama Y."/>
            <person name="Hidaka K."/>
        </authorList>
    </citation>
    <scope>NUCLEOTIDE SEQUENCE [LARGE SCALE GENOMIC DNA]</scope>
    <source>
        <strain evidence="1 2">NBRC 112286</strain>
    </source>
</reference>
<evidence type="ECO:0000313" key="2">
    <source>
        <dbReference type="Proteomes" id="UP001426770"/>
    </source>
</evidence>
<comment type="caution">
    <text evidence="1">The sequence shown here is derived from an EMBL/GenBank/DDBJ whole genome shotgun (WGS) entry which is preliminary data.</text>
</comment>
<name>A0ABP9WIV0_9MICO</name>
<dbReference type="Proteomes" id="UP001426770">
    <property type="component" value="Unassembled WGS sequence"/>
</dbReference>
<evidence type="ECO:0000313" key="1">
    <source>
        <dbReference type="EMBL" id="GAA5519649.1"/>
    </source>
</evidence>
<gene>
    <name evidence="1" type="ORF">Lsed01_02100</name>
</gene>
<keyword evidence="2" id="KW-1185">Reference proteome</keyword>
<accession>A0ABP9WIV0</accession>